<dbReference type="Proteomes" id="UP001384579">
    <property type="component" value="Unassembled WGS sequence"/>
</dbReference>
<feature type="repeat" description="WD" evidence="3">
    <location>
        <begin position="1164"/>
        <end position="1195"/>
    </location>
</feature>
<comment type="caution">
    <text evidence="6">The sequence shown here is derived from an EMBL/GenBank/DDBJ whole genome shotgun (WGS) entry which is preliminary data.</text>
</comment>
<feature type="region of interest" description="Disordered" evidence="4">
    <location>
        <begin position="188"/>
        <end position="238"/>
    </location>
</feature>
<dbReference type="SMART" id="SM00320">
    <property type="entry name" value="WD40"/>
    <property type="match status" value="14"/>
</dbReference>
<dbReference type="InterPro" id="IPR001680">
    <property type="entry name" value="WD40_rpt"/>
</dbReference>
<dbReference type="SUPFAM" id="SSF48452">
    <property type="entry name" value="TPR-like"/>
    <property type="match status" value="1"/>
</dbReference>
<dbReference type="Pfam" id="PF20703">
    <property type="entry name" value="nSTAND1"/>
    <property type="match status" value="1"/>
</dbReference>
<sequence>MTDMIKLRETASYNERSLKTLVRSIAMSQQQFSLILVRCNYEHLRQQMVKRLREMSPLPIQDLVLRPGVKTLYSTLLANTQNHGQFPGAAASAVMVFGLETVVAIDEVMASTNQVRDEFRKNFSCPVVLWVTDDIVTKMIRLAPDFKSWAAATIKFEMAVDELIDFLAQRADGIFRVGELNPQWGNSTAAKSGFSTYDETDLEKPTQESEIRRAQRVLTPDRPSQNSQTSNIQSYSPLSPGNNLDLAIGSLSRRELEIALRDLQNRDQELEPALEASLQFVLGRDYYVSDQTETALIHYQQSLVFWQQQTGNWELTNWEKSWETQNLSCTLSNPVSNIICLEREGIVLFHIALCHRLQAARNPVANRQHWEQAWISLEQSRNAFSLADRPELVAEVTAHLGQVLQRLEAWGELQALAENSLQLHFTYGTPSQLAQDYGFLAEVALQQSRWSQARQLAELALAILDQTPNDLRLLIEDLRLGFSGNYPEFVGTNQSINEPKSKIQHPKSDRSSYLLLLAQSLRQLGQWEAAVHSLELAQSQSEPKYDPRLYIDILTELQAVYFEQGEYLKAFRIKKNQRSIEYQYGFRAFIGASQLQQQRQAVNPSSPSAKNQAAIAAEMTAYSRQKDINNLLERISRDDHKLTIIHGPSGVGKSSLVNAGLVPALKNITPGARDTLPVLVKVYTDWIRELENALNGALYEKQVEEDRKLIGNEVRAISRKNQLVIPARTEEASSFLMEQLRQNSHNNLLTILIFDQFEEFFFVSTSVAQRQQFYKFLRLFLNLPFVKVILCMREDYLHYLLECDRFPNLDAINNNILDKSIRYQLRSFSIKDARAVIGHLTERAEFYLEPELINAFVEDLSDELQEIRPIELQVVGAQLQEENITTIQQYQQLGDNPKAELVKRSLERVISDCGPVNEDAAWKILFSLTDERGVRLIKTKHELSLVIGVQPEDVEEPDLSGIGRISLISLQHKLGKNSEIEPKKTDNLELILDILVGHGLLFLLRESPEDRYQLVHDYLVRPIRDRFGLEARLHKAEADKNMSQAQLYRANIFLKQLLGLAAIGVLLLTSSTVAAVNFWWRAVGQRQVAVAQTQRAEISTLTAASEALYFSNNKFDAMMESLRAGRQWRQMEHSQETHTLKDTEILISASLQQAVYGIKERNRLEGHGDVVWGLNFSPDGQTIASASVDKTVKLWARGGSLLATFKGHTNNVTSVAFSPDSKTIASASLDKTIKLWKTDGTLLATFKGHTNNVTSVTFSPDGQTIASSSTDKTVKLWKTDGTLLQTIPQLAPVNWVSLSHNGQIIAVASDDGTVKLWSSDGRLIANLWHSENRKPSKVYTVSFSPDDETLASGGEDNTVKLWNVGPLQNNPQLNSIDKTDLLLTTLRGHSKWVFGVSFSPDGQTLASGSADRTVKLWSLVDIHGKHPLDAAKFKPVGRLLRTFEGHADRVTQVSFSPDGKTLASASFDKTIRLWRLDDVPLKTLEGHQNRVLSVTFSPDGQRLASASMDKTIKLWSRTGVLLETLEGHTQRVSSLSFSPDGLLLASGSHDKTVKIWSLKEDGITNMLPCPSAPLFPCSPSVLFTLDGHSDSVTSVSFSPDSEIVASASKDKTIKLWTRNGRLIKTLTGHKGWVTSVSFNPDGSMLASASDDGTVKLWNRDGRLLRTFEGAHNSFVLGVAFSPDGQMLASAGYDNSVKLWNVDGTLVATLLKGSSDSVTSVSFSPDGLLIASGSYDRKVKLWSRSGTLLKTLTGHKDSVMSVSFSPDGKVLASAGRDNRVILWNLDLDDLLVRGCDWVGDYLRTNPNVSDRDRRLCDEVAPKSQF</sequence>
<dbReference type="SUPFAM" id="SSF50978">
    <property type="entry name" value="WD40 repeat-like"/>
    <property type="match status" value="2"/>
</dbReference>
<gene>
    <name evidence="6" type="ORF">WMG39_03370</name>
</gene>
<feature type="domain" description="Novel STAND NTPase 1" evidence="5">
    <location>
        <begin position="622"/>
        <end position="932"/>
    </location>
</feature>
<dbReference type="PROSITE" id="PS50294">
    <property type="entry name" value="WD_REPEATS_REGION"/>
    <property type="match status" value="13"/>
</dbReference>
<evidence type="ECO:0000259" key="5">
    <source>
        <dbReference type="Pfam" id="PF20703"/>
    </source>
</evidence>
<dbReference type="InterPro" id="IPR049052">
    <property type="entry name" value="nSTAND1"/>
</dbReference>
<evidence type="ECO:0000313" key="6">
    <source>
        <dbReference type="EMBL" id="MEK0183884.1"/>
    </source>
</evidence>
<dbReference type="InterPro" id="IPR027417">
    <property type="entry name" value="P-loop_NTPase"/>
</dbReference>
<feature type="repeat" description="WD" evidence="3">
    <location>
        <begin position="1331"/>
        <end position="1364"/>
    </location>
</feature>
<feature type="compositionally biased region" description="Polar residues" evidence="4">
    <location>
        <begin position="188"/>
        <end position="197"/>
    </location>
</feature>
<feature type="repeat" description="WD" evidence="3">
    <location>
        <begin position="1585"/>
        <end position="1616"/>
    </location>
</feature>
<name>A0ABU8YHQ5_9CYAN</name>
<feature type="repeat" description="WD" evidence="3">
    <location>
        <begin position="1246"/>
        <end position="1278"/>
    </location>
</feature>
<dbReference type="InterPro" id="IPR019734">
    <property type="entry name" value="TPR_rpt"/>
</dbReference>
<feature type="repeat" description="WD" evidence="3">
    <location>
        <begin position="1296"/>
        <end position="1318"/>
    </location>
</feature>
<organism evidence="6 7">
    <name type="scientific">Microcoleus anatoxicus PTRS2</name>
    <dbReference type="NCBI Taxonomy" id="2705321"/>
    <lineage>
        <taxon>Bacteria</taxon>
        <taxon>Bacillati</taxon>
        <taxon>Cyanobacteriota</taxon>
        <taxon>Cyanophyceae</taxon>
        <taxon>Oscillatoriophycideae</taxon>
        <taxon>Oscillatoriales</taxon>
        <taxon>Microcoleaceae</taxon>
        <taxon>Microcoleus</taxon>
        <taxon>Microcoleus anatoxicus</taxon>
    </lineage>
</organism>
<dbReference type="InterPro" id="IPR011990">
    <property type="entry name" value="TPR-like_helical_dom_sf"/>
</dbReference>
<dbReference type="Gene3D" id="1.25.40.10">
    <property type="entry name" value="Tetratricopeptide repeat domain"/>
    <property type="match status" value="1"/>
</dbReference>
<feature type="compositionally biased region" description="Polar residues" evidence="4">
    <location>
        <begin position="222"/>
        <end position="238"/>
    </location>
</feature>
<dbReference type="InterPro" id="IPR036322">
    <property type="entry name" value="WD40_repeat_dom_sf"/>
</dbReference>
<evidence type="ECO:0000256" key="4">
    <source>
        <dbReference type="SAM" id="MobiDB-lite"/>
    </source>
</evidence>
<proteinExistence type="predicted"/>
<accession>A0ABU8YHQ5</accession>
<protein>
    <recommendedName>
        <fullName evidence="5">Novel STAND NTPase 1 domain-containing protein</fullName>
    </recommendedName>
</protein>
<dbReference type="PANTHER" id="PTHR22847">
    <property type="entry name" value="WD40 REPEAT PROTEIN"/>
    <property type="match status" value="1"/>
</dbReference>
<evidence type="ECO:0000256" key="1">
    <source>
        <dbReference type="ARBA" id="ARBA00022574"/>
    </source>
</evidence>
<feature type="repeat" description="WD" evidence="3">
    <location>
        <begin position="1386"/>
        <end position="1419"/>
    </location>
</feature>
<dbReference type="PROSITE" id="PS50082">
    <property type="entry name" value="WD_REPEATS_2"/>
    <property type="match status" value="14"/>
</dbReference>
<evidence type="ECO:0000256" key="2">
    <source>
        <dbReference type="ARBA" id="ARBA00022737"/>
    </source>
</evidence>
<feature type="repeat" description="WD" evidence="3">
    <location>
        <begin position="1484"/>
        <end position="1516"/>
    </location>
</feature>
<dbReference type="Gene3D" id="3.40.50.300">
    <property type="entry name" value="P-loop containing nucleotide triphosphate hydrolases"/>
    <property type="match status" value="1"/>
</dbReference>
<dbReference type="PROSITE" id="PS00678">
    <property type="entry name" value="WD_REPEATS_1"/>
    <property type="match status" value="3"/>
</dbReference>
<dbReference type="PANTHER" id="PTHR22847:SF637">
    <property type="entry name" value="WD REPEAT DOMAIN 5B"/>
    <property type="match status" value="1"/>
</dbReference>
<dbReference type="SUPFAM" id="SSF52540">
    <property type="entry name" value="P-loop containing nucleoside triphosphate hydrolases"/>
    <property type="match status" value="1"/>
</dbReference>
<feature type="repeat" description="WD" evidence="3">
    <location>
        <begin position="1710"/>
        <end position="1742"/>
    </location>
</feature>
<reference evidence="6 7" key="1">
    <citation type="journal article" date="2020" name="Harmful Algae">
        <title>Molecular and morphological characterization of a novel dihydroanatoxin-a producing Microcoleus species (cyanobacteria) from the Russian River, California, USA.</title>
        <authorList>
            <person name="Conklin K.Y."/>
            <person name="Stancheva R."/>
            <person name="Otten T.G."/>
            <person name="Fadness R."/>
            <person name="Boyer G.L."/>
            <person name="Read B."/>
            <person name="Zhang X."/>
            <person name="Sheath R.G."/>
        </authorList>
    </citation>
    <scope>NUCLEOTIDE SEQUENCE [LARGE SCALE GENOMIC DNA]</scope>
    <source>
        <strain evidence="6 7">PTRS2</strain>
    </source>
</reference>
<dbReference type="EMBL" id="JBBLXS010000024">
    <property type="protein sequence ID" value="MEK0183884.1"/>
    <property type="molecule type" value="Genomic_DNA"/>
</dbReference>
<feature type="repeat" description="WD" evidence="3">
    <location>
        <begin position="1626"/>
        <end position="1658"/>
    </location>
</feature>
<feature type="compositionally biased region" description="Basic and acidic residues" evidence="4">
    <location>
        <begin position="202"/>
        <end position="213"/>
    </location>
</feature>
<keyword evidence="2" id="KW-0677">Repeat</keyword>
<dbReference type="RefSeq" id="WP_340522417.1">
    <property type="nucleotide sequence ID" value="NZ_JBBLXS010000024.1"/>
</dbReference>
<dbReference type="InterPro" id="IPR019775">
    <property type="entry name" value="WD40_repeat_CS"/>
</dbReference>
<keyword evidence="7" id="KW-1185">Reference proteome</keyword>
<dbReference type="InterPro" id="IPR020472">
    <property type="entry name" value="WD40_PAC1"/>
</dbReference>
<dbReference type="Gene3D" id="2.130.10.10">
    <property type="entry name" value="YVTN repeat-like/Quinoprotein amine dehydrogenase"/>
    <property type="match status" value="6"/>
</dbReference>
<evidence type="ECO:0000256" key="3">
    <source>
        <dbReference type="PROSITE-ProRule" id="PRU00221"/>
    </source>
</evidence>
<feature type="repeat" description="WD" evidence="3">
    <location>
        <begin position="1525"/>
        <end position="1566"/>
    </location>
</feature>
<keyword evidence="1 3" id="KW-0853">WD repeat</keyword>
<dbReference type="Pfam" id="PF00400">
    <property type="entry name" value="WD40"/>
    <property type="match status" value="14"/>
</dbReference>
<dbReference type="SMART" id="SM00028">
    <property type="entry name" value="TPR"/>
    <property type="match status" value="3"/>
</dbReference>
<dbReference type="InterPro" id="IPR015943">
    <property type="entry name" value="WD40/YVTN_repeat-like_dom_sf"/>
</dbReference>
<feature type="repeat" description="WD" evidence="3">
    <location>
        <begin position="1443"/>
        <end position="1477"/>
    </location>
</feature>
<dbReference type="PRINTS" id="PR00320">
    <property type="entry name" value="GPROTEINBRPT"/>
</dbReference>
<dbReference type="CDD" id="cd00200">
    <property type="entry name" value="WD40"/>
    <property type="match status" value="2"/>
</dbReference>
<feature type="repeat" description="WD" evidence="3">
    <location>
        <begin position="1205"/>
        <end position="1237"/>
    </location>
</feature>
<feature type="repeat" description="WD" evidence="3">
    <location>
        <begin position="1668"/>
        <end position="1702"/>
    </location>
</feature>
<evidence type="ECO:0000313" key="7">
    <source>
        <dbReference type="Proteomes" id="UP001384579"/>
    </source>
</evidence>
<feature type="repeat" description="WD" evidence="3">
    <location>
        <begin position="1751"/>
        <end position="1792"/>
    </location>
</feature>